<keyword evidence="2" id="KW-1133">Transmembrane helix</keyword>
<name>A0A086K9D8_TOXGO</name>
<evidence type="ECO:0000256" key="1">
    <source>
        <dbReference type="SAM" id="MobiDB-lite"/>
    </source>
</evidence>
<feature type="compositionally biased region" description="Polar residues" evidence="1">
    <location>
        <begin position="490"/>
        <end position="499"/>
    </location>
</feature>
<sequence>MAPTVPARPSSSLESQEVNGGDDRGRGHRQGSSLYSGFVRERQSHQQSSSVATSEAVSGPSSHAYAPSAPPASLSNGAVSPSSSCPAPLISDERAARSSAFPEISMLSAEDAALALASMPPPLPTVLGRTGEEETFLLENEVMNDFDTRAFFSDHLGDVASHASSLRPSGTGGFFRRWWKPASVFGSVRNSAAEMTAQSPSDPLGDRGSSGTSEEHAEMQRLDAPQSQLSTQRSAGNPASGGPRLVSGGTAAASSPPPQTRAARTDSGGAAAFSSSAPTTGVPAGSPASYLPPPPSAPKPAEARPTQEGHSGSSPSPFSSAPLAGASEIVGRPSSSEDSSQDLSEEDVLEDDQEEYAGSPTDAPMSSGPTSWLWKRLGLQRLSSSSTQGRTPGASTVGRRALGVRPRRRRRRYVPMTGVPSGEREEEENPVSFSESFSPAPAREVAVLGAPALMQATEDGELETGVEATARDPGQAASPPRWRWRSGFLLSSQSPSATRPQGPAGDIEMGRLPATGEGDGPETDFQAPRPEREGVAGAGEGTWRSTVGELGERIRVQSSAVLASLRGAVGRLRREREDQQEATGGPAPATTDRTATTRADEDDEDDPSCHQLLLVTGCLCWFPLLWVVGAMLWCVTPKEHRRARAWGSINVFLVFFTFLYLFSHVWNVVKPVGQRAVLFNTEAQLGLEAPFPPRHPGNLWKVEDDGSGVEHANRLAWTFSDPVDEAWTFFSLPRSSVTQEDAKPILYGRVVRSSAASPFDLIETPSDKQRPSLLGSATGTWVLGPKALPLPAGNHPPTVMLGPPVIASGRVLCSIRFGAGDAPASSALSSLRHIFAREREGKRPRDAAAEGHWLSSRGRQKLPLYDGSGGVIAGRGDRQGEARLSSRRKAHELHAVFPREMTVEDLLLGDKNLPSSFFGAGLRCVSLRRYLSSSHASTGVGGMSRPMQKNAFSPDTRSSSSSTRLPFRWLLLHRAERGGDVRVASQVIDFGESKFLCNPAVVAMGEEGSSRDAEGKEGDAEESRAFRGFIDVQQVLLRALP</sequence>
<dbReference type="OrthoDB" id="331971at2759"/>
<feature type="region of interest" description="Disordered" evidence="1">
    <location>
        <begin position="1"/>
        <end position="86"/>
    </location>
</feature>
<feature type="compositionally biased region" description="Low complexity" evidence="1">
    <location>
        <begin position="58"/>
        <end position="75"/>
    </location>
</feature>
<feature type="compositionally biased region" description="Polar residues" evidence="1">
    <location>
        <begin position="9"/>
        <end position="18"/>
    </location>
</feature>
<feature type="compositionally biased region" description="Acidic residues" evidence="1">
    <location>
        <begin position="339"/>
        <end position="355"/>
    </location>
</feature>
<dbReference type="VEuPathDB" id="ToxoDB:TGDOM2_202250"/>
<feature type="compositionally biased region" description="Polar residues" evidence="1">
    <location>
        <begin position="76"/>
        <end position="85"/>
    </location>
</feature>
<feature type="region of interest" description="Disordered" evidence="1">
    <location>
        <begin position="936"/>
        <end position="962"/>
    </location>
</feature>
<feature type="region of interest" description="Disordered" evidence="1">
    <location>
        <begin position="490"/>
        <end position="542"/>
    </location>
</feature>
<comment type="caution">
    <text evidence="3">The sequence shown here is derived from an EMBL/GenBank/DDBJ whole genome shotgun (WGS) entry which is preliminary data.</text>
</comment>
<proteinExistence type="predicted"/>
<feature type="compositionally biased region" description="Polar residues" evidence="1">
    <location>
        <begin position="381"/>
        <end position="394"/>
    </location>
</feature>
<evidence type="ECO:0000313" key="3">
    <source>
        <dbReference type="EMBL" id="KFG41006.1"/>
    </source>
</evidence>
<evidence type="ECO:0000256" key="2">
    <source>
        <dbReference type="SAM" id="Phobius"/>
    </source>
</evidence>
<feature type="region of interest" description="Disordered" evidence="1">
    <location>
        <begin position="192"/>
        <end position="438"/>
    </location>
</feature>
<feature type="compositionally biased region" description="Low complexity" evidence="1">
    <location>
        <begin position="267"/>
        <end position="289"/>
    </location>
</feature>
<feature type="compositionally biased region" description="Low complexity" evidence="1">
    <location>
        <begin position="582"/>
        <end position="597"/>
    </location>
</feature>
<feature type="compositionally biased region" description="Polar residues" evidence="1">
    <location>
        <begin position="225"/>
        <end position="237"/>
    </location>
</feature>
<feature type="compositionally biased region" description="Polar residues" evidence="1">
    <location>
        <begin position="45"/>
        <end position="56"/>
    </location>
</feature>
<feature type="compositionally biased region" description="Low complexity" evidence="1">
    <location>
        <begin position="308"/>
        <end position="327"/>
    </location>
</feature>
<keyword evidence="2" id="KW-0472">Membrane</keyword>
<dbReference type="EMBL" id="AHZU02000723">
    <property type="protein sequence ID" value="KFG41006.1"/>
    <property type="molecule type" value="Genomic_DNA"/>
</dbReference>
<accession>A0A086K9D8</accession>
<gene>
    <name evidence="3" type="ORF">TGDOM2_202250</name>
</gene>
<feature type="region of interest" description="Disordered" evidence="1">
    <location>
        <begin position="572"/>
        <end position="606"/>
    </location>
</feature>
<organism evidence="3 4">
    <name type="scientific">Toxoplasma gondii GAB2-2007-GAL-DOM2</name>
    <dbReference type="NCBI Taxonomy" id="1130820"/>
    <lineage>
        <taxon>Eukaryota</taxon>
        <taxon>Sar</taxon>
        <taxon>Alveolata</taxon>
        <taxon>Apicomplexa</taxon>
        <taxon>Conoidasida</taxon>
        <taxon>Coccidia</taxon>
        <taxon>Eucoccidiorida</taxon>
        <taxon>Eimeriorina</taxon>
        <taxon>Sarcocystidae</taxon>
        <taxon>Toxoplasma</taxon>
    </lineage>
</organism>
<evidence type="ECO:0000313" key="4">
    <source>
        <dbReference type="Proteomes" id="UP000028837"/>
    </source>
</evidence>
<dbReference type="Proteomes" id="UP000028837">
    <property type="component" value="Unassembled WGS sequence"/>
</dbReference>
<keyword evidence="2 3" id="KW-0812">Transmembrane</keyword>
<feature type="transmembrane region" description="Helical" evidence="2">
    <location>
        <begin position="647"/>
        <end position="666"/>
    </location>
</feature>
<feature type="transmembrane region" description="Helical" evidence="2">
    <location>
        <begin position="612"/>
        <end position="635"/>
    </location>
</feature>
<dbReference type="AlphaFoldDB" id="A0A086K9D8"/>
<protein>
    <submittedName>
        <fullName evidence="3">Putative transmembrane protein</fullName>
    </submittedName>
</protein>
<reference evidence="3 4" key="1">
    <citation type="submission" date="2014-02" db="EMBL/GenBank/DDBJ databases">
        <authorList>
            <person name="Sibley D."/>
            <person name="Venepally P."/>
            <person name="Karamycheva S."/>
            <person name="Hadjithomas M."/>
            <person name="Khan A."/>
            <person name="Brunk B."/>
            <person name="Roos D."/>
            <person name="Caler E."/>
            <person name="Lorenzi H."/>
        </authorList>
    </citation>
    <scope>NUCLEOTIDE SEQUENCE [LARGE SCALE GENOMIC DNA]</scope>
    <source>
        <strain evidence="3 4">GAB2-2007-GAL-DOM2</strain>
    </source>
</reference>